<dbReference type="InterPro" id="IPR000683">
    <property type="entry name" value="Gfo/Idh/MocA-like_OxRdtase_N"/>
</dbReference>
<organism evidence="2 3">
    <name type="scientific">Paenibacillus plantiphilus</name>
    <dbReference type="NCBI Taxonomy" id="2905650"/>
    <lineage>
        <taxon>Bacteria</taxon>
        <taxon>Bacillati</taxon>
        <taxon>Bacillota</taxon>
        <taxon>Bacilli</taxon>
        <taxon>Bacillales</taxon>
        <taxon>Paenibacillaceae</taxon>
        <taxon>Paenibacillus</taxon>
    </lineage>
</organism>
<accession>A0ABM9BTA5</accession>
<reference evidence="2" key="1">
    <citation type="submission" date="2022-01" db="EMBL/GenBank/DDBJ databases">
        <authorList>
            <person name="Criscuolo A."/>
        </authorList>
    </citation>
    <scope>NUCLEOTIDE SEQUENCE</scope>
    <source>
        <strain evidence="2">CIP111893</strain>
    </source>
</reference>
<dbReference type="PANTHER" id="PTHR43249:SF1">
    <property type="entry name" value="D-GLUCOSIDE 3-DEHYDROGENASE"/>
    <property type="match status" value="1"/>
</dbReference>
<gene>
    <name evidence="2" type="primary">iolG_1</name>
    <name evidence="2" type="ORF">PAECIP111893_00345</name>
</gene>
<evidence type="ECO:0000313" key="3">
    <source>
        <dbReference type="Proteomes" id="UP000838686"/>
    </source>
</evidence>
<name>A0ABM9BTA5_9BACL</name>
<dbReference type="Proteomes" id="UP000838686">
    <property type="component" value="Unassembled WGS sequence"/>
</dbReference>
<dbReference type="EMBL" id="CAKMMF010000002">
    <property type="protein sequence ID" value="CAH1192853.1"/>
    <property type="molecule type" value="Genomic_DNA"/>
</dbReference>
<dbReference type="SUPFAM" id="SSF51735">
    <property type="entry name" value="NAD(P)-binding Rossmann-fold domains"/>
    <property type="match status" value="1"/>
</dbReference>
<protein>
    <submittedName>
        <fullName evidence="2">Inositol 2-dehydrogenase/D-chiro-inositol 3-dehydrogenase</fullName>
        <ecNumber evidence="2">1.1.1.369</ecNumber>
    </submittedName>
</protein>
<dbReference type="Pfam" id="PF01408">
    <property type="entry name" value="GFO_IDH_MocA"/>
    <property type="match status" value="1"/>
</dbReference>
<keyword evidence="3" id="KW-1185">Reference proteome</keyword>
<dbReference type="InterPro" id="IPR052515">
    <property type="entry name" value="Gfo/Idh/MocA_Oxidoreductase"/>
</dbReference>
<dbReference type="GO" id="GO:0016491">
    <property type="term" value="F:oxidoreductase activity"/>
    <property type="evidence" value="ECO:0007669"/>
    <property type="project" value="UniProtKB-KW"/>
</dbReference>
<dbReference type="SUPFAM" id="SSF55347">
    <property type="entry name" value="Glyceraldehyde-3-phosphate dehydrogenase-like, C-terminal domain"/>
    <property type="match status" value="1"/>
</dbReference>
<keyword evidence="2" id="KW-0560">Oxidoreductase</keyword>
<dbReference type="Gene3D" id="3.40.50.720">
    <property type="entry name" value="NAD(P)-binding Rossmann-like Domain"/>
    <property type="match status" value="1"/>
</dbReference>
<evidence type="ECO:0000313" key="2">
    <source>
        <dbReference type="EMBL" id="CAH1192853.1"/>
    </source>
</evidence>
<proteinExistence type="predicted"/>
<feature type="domain" description="Gfo/Idh/MocA-like oxidoreductase N-terminal" evidence="1">
    <location>
        <begin position="5"/>
        <end position="129"/>
    </location>
</feature>
<dbReference type="EC" id="1.1.1.369" evidence="2"/>
<dbReference type="Gene3D" id="3.30.360.10">
    <property type="entry name" value="Dihydrodipicolinate Reductase, domain 2"/>
    <property type="match status" value="1"/>
</dbReference>
<comment type="caution">
    <text evidence="2">The sequence shown here is derived from an EMBL/GenBank/DDBJ whole genome shotgun (WGS) entry which is preliminary data.</text>
</comment>
<dbReference type="InterPro" id="IPR036291">
    <property type="entry name" value="NAD(P)-bd_dom_sf"/>
</dbReference>
<sequence>MKLRIRLAVVGTGLIFQQYNQAINWLNRNGSMSIEMVAAVNRTEESNIKARNQYGISRTYTSVAEMMQQETVDGVLLLVPPHHICELSLSLLHYRVPLLIEKPPGICSDEARLIARYSEQFNTPVMVGFNRRFYSIVKKAKSIIDQMGGLLGMRMDAFERYRIYRENNMDASKLESLFSTNTIHCIDLIRFYTGDIAHINSFNNNLMAEPSNHRYASLIVSKSNIPVTFQAYWHAMGNWNYELYIPDGKIHFTNLEQAYFHSRGAEPVEILPDRCDLEAKAGFASQLEYFIAVIRQEKSVDKMSIHDAIHTFELVEQLKAP</sequence>
<dbReference type="PANTHER" id="PTHR43249">
    <property type="entry name" value="UDP-N-ACETYL-2-AMINO-2-DEOXY-D-GLUCURONATE OXIDASE"/>
    <property type="match status" value="1"/>
</dbReference>
<dbReference type="RefSeq" id="WP_236338575.1">
    <property type="nucleotide sequence ID" value="NZ_CAKMMF010000002.1"/>
</dbReference>
<evidence type="ECO:0000259" key="1">
    <source>
        <dbReference type="Pfam" id="PF01408"/>
    </source>
</evidence>